<comment type="caution">
    <text evidence="1">The sequence shown here is derived from an EMBL/GenBank/DDBJ whole genome shotgun (WGS) entry which is preliminary data.</text>
</comment>
<evidence type="ECO:0000313" key="1">
    <source>
        <dbReference type="EMBL" id="RHZ43195.1"/>
    </source>
</evidence>
<protein>
    <recommendedName>
        <fullName evidence="3">Protein kinase domain-containing protein</fullName>
    </recommendedName>
</protein>
<evidence type="ECO:0000313" key="2">
    <source>
        <dbReference type="Proteomes" id="UP000215305"/>
    </source>
</evidence>
<organism evidence="1 2">
    <name type="scientific">Aspergillus thermomutatus</name>
    <name type="common">Neosartorya pseudofischeri</name>
    <dbReference type="NCBI Taxonomy" id="41047"/>
    <lineage>
        <taxon>Eukaryota</taxon>
        <taxon>Fungi</taxon>
        <taxon>Dikarya</taxon>
        <taxon>Ascomycota</taxon>
        <taxon>Pezizomycotina</taxon>
        <taxon>Eurotiomycetes</taxon>
        <taxon>Eurotiomycetidae</taxon>
        <taxon>Eurotiales</taxon>
        <taxon>Aspergillaceae</taxon>
        <taxon>Aspergillus</taxon>
        <taxon>Aspergillus subgen. Fumigati</taxon>
    </lineage>
</organism>
<name>A0A397FWZ5_ASPTH</name>
<keyword evidence="2" id="KW-1185">Reference proteome</keyword>
<dbReference type="RefSeq" id="XP_026609585.1">
    <property type="nucleotide sequence ID" value="XM_026754412.1"/>
</dbReference>
<dbReference type="STRING" id="41047.A0A397FWZ5"/>
<dbReference type="GeneID" id="38122767"/>
<evidence type="ECO:0008006" key="3">
    <source>
        <dbReference type="Google" id="ProtNLM"/>
    </source>
</evidence>
<reference evidence="1" key="1">
    <citation type="submission" date="2018-08" db="EMBL/GenBank/DDBJ databases">
        <title>Draft genome sequence of azole-resistant Aspergillus thermomutatus (Neosartorya pseudofischeri) strain HMR AF 39, isolated from a human nasal aspirate.</title>
        <authorList>
            <person name="Parent-Michaud M."/>
            <person name="Dufresne P.J."/>
            <person name="Fournier E."/>
            <person name="Martineau C."/>
            <person name="Moreira S."/>
            <person name="Perkins V."/>
            <person name="De Repentigny L."/>
            <person name="Dufresne S.F."/>
        </authorList>
    </citation>
    <scope>NUCLEOTIDE SEQUENCE [LARGE SCALE GENOMIC DNA]</scope>
    <source>
        <strain evidence="1">HMR AF 39</strain>
    </source>
</reference>
<proteinExistence type="predicted"/>
<gene>
    <name evidence="1" type="ORF">CDV56_100793</name>
</gene>
<accession>A0A397FWZ5</accession>
<dbReference type="VEuPathDB" id="FungiDB:CDV56_100793"/>
<dbReference type="InterPro" id="IPR011009">
    <property type="entry name" value="Kinase-like_dom_sf"/>
</dbReference>
<dbReference type="Proteomes" id="UP000215305">
    <property type="component" value="Unassembled WGS sequence"/>
</dbReference>
<sequence length="416" mass="46762">MTIRVALSSNMIFEPKHVKVIKSIHTSEASEIFYVTYKGAECCLKVFHMGDDPGFSDDGRDLCRYRCESQTYEALRSRGVCDRGFVPLFYGTYENLDPELFGNSLDSFKNDRRRPCAILTQYLPGATSLTAKNVTPGLLQLAIEGLKAIHSAWVIHNDAEPKNALVVSNRIVWVDFDVSIVFFAEKRGDLNLADEIESEVEFFCSCARKLDYGAVLNGTPIPSDPMPTSPPRPIRDEMLFHDRFVEYIYPRVRRALRAGFEQNPSLTATANHEAVTFDGGSAATLLDQFKPDTAILRSSDTLGTGDNRAPADLKVSWKWKSEWRTTTDAQDAREYKQVLSQLNYYMVQNKTKYGFIVTDTELVPVKRLAQSGHLAVGNAIPWTASGNQLTVRLGIWYISMLAARNDWQLSHHVLNG</sequence>
<dbReference type="AlphaFoldDB" id="A0A397FWZ5"/>
<dbReference type="Gene3D" id="1.10.510.10">
    <property type="entry name" value="Transferase(Phosphotransferase) domain 1"/>
    <property type="match status" value="1"/>
</dbReference>
<dbReference type="OrthoDB" id="4367324at2759"/>
<dbReference type="SUPFAM" id="SSF56112">
    <property type="entry name" value="Protein kinase-like (PK-like)"/>
    <property type="match status" value="1"/>
</dbReference>
<dbReference type="EMBL" id="NKHU02000477">
    <property type="protein sequence ID" value="RHZ43195.1"/>
    <property type="molecule type" value="Genomic_DNA"/>
</dbReference>